<keyword evidence="3" id="KW-1133">Transmembrane helix</keyword>
<gene>
    <name evidence="5" type="ORF">ACFFQA_27230</name>
</gene>
<sequence>MNEAIERDAGSADFDVRAENEHPLAGTRELCLHEVFESQAASTPDAVALTCDGRELTYSELDRRSNRLARLLRERGARPGSFVAVHFDRSELPVIAILACHKSGAAYVPIDPAYPEGRIRHIAGELDILLCLTDSARSSAAREFFTDDRVLVLDDEWTDVEDRSDAPLTREDSGVSPGDLAYVIYTSGTTGRPKGVMTEHRNVTRFVAAFNETCATGPGDRVYQGFSLSFDGSVEEIWMAFSNGSTLVVPSPDAPRFGSELAAYLAETGVTYFSTVPTLLATLPTTVDSLRTVVLSGEVCAPELVSRWARPGLRILNVYGPTEATVNTTVAECVAGKPVTIGRPLRGYGVHIVDEQLRPVPRGVAGELLISGETLACGYLKQPELTDERFLHCAQPSGQGTMRCYRTGDLARWNDDGEIEFLGRMDGQVKIRGFRVELAEIESVLLEDPQIQSASVALVERDGLQDLAAYVTTSTDAEKLDRDEVLVLLESRLLPYMIPGYLDVVTELPRTPSGKVDRKLLPTPVRPLVRSSTSTVAPESELEHVIADTWATVLGVPVASVESDFFLDLGGHSLVAARMVTLLREKTLRPVTVRDAYRLPTIRALATHLESVPVETAMPPDPDEQKAGATSARAVFDSTSRWERCTTWLLQVVSIYVLSGLVSIPLVVVFLSVLDWLYGSISFLGLVGVVALVSVVAWPVYLLLSIAAKWVLIGRYKPGEHKLWSFYYCRWWIANRLMALSGAGALAGTPLMPVYYRLLGARVGPRCTLDTAQCSAWDLVSIGSDTSIGAETQLLGYRVENGMLRLGRVEVGSRCFVGIHSALGLDVRMEDDSCLDDQSLLPDRDVIPAGQGRQGSPAVPSEVALPGGSAPQTLRRRMAFGLAHLVTGTAMGIVVISVPTVLFGLLIWLLVTRFGWTWGISVTVLSVPLDVIVFCCYLAGVKRLVLHRIPAGTYPVLSATYLRKWLSDQLMTMTRPLLLPVYTTLYLPPVLRLMGAKIGRRAEISTVWRFAPELIDVDAESFFADGSIIGGRRCHRGLCTIAVNRIGRRSFVGNSAVLPVGASLGDRCLLGAQSLAPTDSPRTPDGTEWLGAPAFALTHRPKVGNFDDTVTFAPTVQLYLKRGVIDALRILIPYYLLMVAAAFFFVALFFAYQSSGLAVMLALAPVLGFVSGVWAALVVAGLKKVVMGTYTPQIKPLWSKYVWLNEMVNGAYESVVAPLVSLLLGTPFAAPFLRMMGCRIGRRGYIGTTLFSEFDLVDVGDYVALNHGVVVQNHLFEDRVFKSSTLKIRDEASVGNMSVVLYDSEIERGAVVGPLSLLMKGETLRPGTRWHGIPTLQVTAPVRTGLVDP</sequence>
<dbReference type="Pfam" id="PF00550">
    <property type="entry name" value="PP-binding"/>
    <property type="match status" value="1"/>
</dbReference>
<dbReference type="InterPro" id="IPR006162">
    <property type="entry name" value="Ppantetheine_attach_site"/>
</dbReference>
<dbReference type="InterPro" id="IPR042099">
    <property type="entry name" value="ANL_N_sf"/>
</dbReference>
<dbReference type="InterPro" id="IPR020806">
    <property type="entry name" value="PKS_PP-bd"/>
</dbReference>
<evidence type="ECO:0000256" key="1">
    <source>
        <dbReference type="ARBA" id="ARBA00022450"/>
    </source>
</evidence>
<evidence type="ECO:0000256" key="2">
    <source>
        <dbReference type="ARBA" id="ARBA00022553"/>
    </source>
</evidence>
<dbReference type="Pfam" id="PF00501">
    <property type="entry name" value="AMP-binding"/>
    <property type="match status" value="1"/>
</dbReference>
<dbReference type="Proteomes" id="UP001589693">
    <property type="component" value="Unassembled WGS sequence"/>
</dbReference>
<dbReference type="Gene3D" id="2.160.10.10">
    <property type="entry name" value="Hexapeptide repeat proteins"/>
    <property type="match status" value="2"/>
</dbReference>
<accession>A0ABV6A3B7</accession>
<keyword evidence="2" id="KW-0597">Phosphoprotein</keyword>
<dbReference type="InterPro" id="IPR011004">
    <property type="entry name" value="Trimer_LpxA-like_sf"/>
</dbReference>
<dbReference type="InterPro" id="IPR012728">
    <property type="entry name" value="Pls/PosA_C"/>
</dbReference>
<dbReference type="InterPro" id="IPR010071">
    <property type="entry name" value="AA_adenyl_dom"/>
</dbReference>
<feature type="transmembrane region" description="Helical" evidence="3">
    <location>
        <begin position="733"/>
        <end position="756"/>
    </location>
</feature>
<reference evidence="5 6" key="1">
    <citation type="submission" date="2024-09" db="EMBL/GenBank/DDBJ databases">
        <authorList>
            <person name="Sun Q."/>
            <person name="Mori K."/>
        </authorList>
    </citation>
    <scope>NUCLEOTIDE SEQUENCE [LARGE SCALE GENOMIC DNA]</scope>
    <source>
        <strain evidence="5 6">TBRC 7907</strain>
    </source>
</reference>
<dbReference type="EMBL" id="JBHLZU010000023">
    <property type="protein sequence ID" value="MFB9907644.1"/>
    <property type="molecule type" value="Genomic_DNA"/>
</dbReference>
<feature type="transmembrane region" description="Helical" evidence="3">
    <location>
        <begin position="882"/>
        <end position="910"/>
    </location>
</feature>
<dbReference type="PROSITE" id="PS00455">
    <property type="entry name" value="AMP_BINDING"/>
    <property type="match status" value="1"/>
</dbReference>
<evidence type="ECO:0000313" key="5">
    <source>
        <dbReference type="EMBL" id="MFB9907644.1"/>
    </source>
</evidence>
<feature type="transmembrane region" description="Helical" evidence="3">
    <location>
        <begin position="648"/>
        <end position="671"/>
    </location>
</feature>
<dbReference type="Pfam" id="PF13193">
    <property type="entry name" value="AMP-binding_C"/>
    <property type="match status" value="1"/>
</dbReference>
<feature type="transmembrane region" description="Helical" evidence="3">
    <location>
        <begin position="1158"/>
        <end position="1182"/>
    </location>
</feature>
<feature type="transmembrane region" description="Helical" evidence="3">
    <location>
        <begin position="1131"/>
        <end position="1152"/>
    </location>
</feature>
<dbReference type="SMART" id="SM00823">
    <property type="entry name" value="PKS_PP"/>
    <property type="match status" value="1"/>
</dbReference>
<dbReference type="SUPFAM" id="SSF47336">
    <property type="entry name" value="ACP-like"/>
    <property type="match status" value="1"/>
</dbReference>
<feature type="transmembrane region" description="Helical" evidence="3">
    <location>
        <begin position="916"/>
        <end position="939"/>
    </location>
</feature>
<proteinExistence type="predicted"/>
<dbReference type="InterPro" id="IPR000873">
    <property type="entry name" value="AMP-dep_synth/lig_dom"/>
</dbReference>
<dbReference type="Gene3D" id="1.10.1200.10">
    <property type="entry name" value="ACP-like"/>
    <property type="match status" value="1"/>
</dbReference>
<dbReference type="InterPro" id="IPR009081">
    <property type="entry name" value="PP-bd_ACP"/>
</dbReference>
<keyword evidence="3" id="KW-0472">Membrane</keyword>
<dbReference type="SUPFAM" id="SSF56801">
    <property type="entry name" value="Acetyl-CoA synthetase-like"/>
    <property type="match status" value="1"/>
</dbReference>
<dbReference type="PROSITE" id="PS00012">
    <property type="entry name" value="PHOSPHOPANTETHEINE"/>
    <property type="match status" value="1"/>
</dbReference>
<dbReference type="SUPFAM" id="SSF51161">
    <property type="entry name" value="Trimeric LpxA-like enzymes"/>
    <property type="match status" value="3"/>
</dbReference>
<dbReference type="InterPro" id="IPR025110">
    <property type="entry name" value="AMP-bd_C"/>
</dbReference>
<evidence type="ECO:0000259" key="4">
    <source>
        <dbReference type="PROSITE" id="PS50075"/>
    </source>
</evidence>
<evidence type="ECO:0000313" key="6">
    <source>
        <dbReference type="Proteomes" id="UP001589693"/>
    </source>
</evidence>
<dbReference type="InterPro" id="IPR045851">
    <property type="entry name" value="AMP-bd_C_sf"/>
</dbReference>
<keyword evidence="6" id="KW-1185">Reference proteome</keyword>
<protein>
    <submittedName>
        <fullName evidence="5">Pls/PosA family non-ribosomal peptide synthetase</fullName>
    </submittedName>
</protein>
<dbReference type="Gene3D" id="3.30.300.30">
    <property type="match status" value="1"/>
</dbReference>
<keyword evidence="3" id="KW-0812">Transmembrane</keyword>
<dbReference type="PROSITE" id="PS50075">
    <property type="entry name" value="CARRIER"/>
    <property type="match status" value="1"/>
</dbReference>
<evidence type="ECO:0000256" key="3">
    <source>
        <dbReference type="SAM" id="Phobius"/>
    </source>
</evidence>
<dbReference type="Gene3D" id="3.40.50.12780">
    <property type="entry name" value="N-terminal domain of ligase-like"/>
    <property type="match status" value="1"/>
</dbReference>
<dbReference type="InterPro" id="IPR020845">
    <property type="entry name" value="AMP-binding_CS"/>
</dbReference>
<comment type="caution">
    <text evidence="5">The sequence shown here is derived from an EMBL/GenBank/DDBJ whole genome shotgun (WGS) entry which is preliminary data.</text>
</comment>
<dbReference type="PANTHER" id="PTHR45527:SF1">
    <property type="entry name" value="FATTY ACID SYNTHASE"/>
    <property type="match status" value="1"/>
</dbReference>
<feature type="transmembrane region" description="Helical" evidence="3">
    <location>
        <begin position="683"/>
        <end position="713"/>
    </location>
</feature>
<organism evidence="5 6">
    <name type="scientific">Allokutzneria oryzae</name>
    <dbReference type="NCBI Taxonomy" id="1378989"/>
    <lineage>
        <taxon>Bacteria</taxon>
        <taxon>Bacillati</taxon>
        <taxon>Actinomycetota</taxon>
        <taxon>Actinomycetes</taxon>
        <taxon>Pseudonocardiales</taxon>
        <taxon>Pseudonocardiaceae</taxon>
        <taxon>Allokutzneria</taxon>
    </lineage>
</organism>
<dbReference type="NCBIfam" id="TIGR01733">
    <property type="entry name" value="AA-adenyl-dom"/>
    <property type="match status" value="1"/>
</dbReference>
<name>A0ABV6A3B7_9PSEU</name>
<dbReference type="PANTHER" id="PTHR45527">
    <property type="entry name" value="NONRIBOSOMAL PEPTIDE SYNTHETASE"/>
    <property type="match status" value="1"/>
</dbReference>
<dbReference type="NCBIfam" id="TIGR02353">
    <property type="entry name" value="NRPS_term_dom"/>
    <property type="match status" value="1"/>
</dbReference>
<feature type="domain" description="Carrier" evidence="4">
    <location>
        <begin position="537"/>
        <end position="613"/>
    </location>
</feature>
<dbReference type="CDD" id="cd05930">
    <property type="entry name" value="A_NRPS"/>
    <property type="match status" value="1"/>
</dbReference>
<keyword evidence="1" id="KW-0596">Phosphopantetheine</keyword>
<dbReference type="RefSeq" id="WP_377858181.1">
    <property type="nucleotide sequence ID" value="NZ_JBHLZU010000023.1"/>
</dbReference>
<dbReference type="InterPro" id="IPR036736">
    <property type="entry name" value="ACP-like_sf"/>
</dbReference>